<gene>
    <name evidence="2" type="ORF">BCF46_3712</name>
</gene>
<accession>A0A497VAZ4</accession>
<evidence type="ECO:0000313" key="3">
    <source>
        <dbReference type="Proteomes" id="UP000269157"/>
    </source>
</evidence>
<proteinExistence type="predicted"/>
<dbReference type="Proteomes" id="UP000269157">
    <property type="component" value="Unassembled WGS sequence"/>
</dbReference>
<dbReference type="AlphaFoldDB" id="A0A497VAZ4"/>
<evidence type="ECO:0000313" key="2">
    <source>
        <dbReference type="EMBL" id="RLJ40640.1"/>
    </source>
</evidence>
<comment type="caution">
    <text evidence="2">The sequence shown here is derived from an EMBL/GenBank/DDBJ whole genome shotgun (WGS) entry which is preliminary data.</text>
</comment>
<organism evidence="2 3">
    <name type="scientific">Litoreibacter meonggei</name>
    <dbReference type="NCBI Taxonomy" id="1049199"/>
    <lineage>
        <taxon>Bacteria</taxon>
        <taxon>Pseudomonadati</taxon>
        <taxon>Pseudomonadota</taxon>
        <taxon>Alphaproteobacteria</taxon>
        <taxon>Rhodobacterales</taxon>
        <taxon>Roseobacteraceae</taxon>
        <taxon>Litoreibacter</taxon>
    </lineage>
</organism>
<dbReference type="RefSeq" id="WP_121027885.1">
    <property type="nucleotide sequence ID" value="NZ_RCCE01000007.1"/>
</dbReference>
<reference evidence="2 3" key="1">
    <citation type="submission" date="2018-10" db="EMBL/GenBank/DDBJ databases">
        <title>Genomic Encyclopedia of Archaeal and Bacterial Type Strains, Phase II (KMG-II): from individual species to whole genera.</title>
        <authorList>
            <person name="Goeker M."/>
        </authorList>
    </citation>
    <scope>NUCLEOTIDE SEQUENCE [LARGE SCALE GENOMIC DNA]</scope>
    <source>
        <strain evidence="2 3">DSM 29466</strain>
    </source>
</reference>
<keyword evidence="3" id="KW-1185">Reference proteome</keyword>
<sequence length="75" mass="8565">MPDCTSRSHPVPNARRQDQAGAREGNRKIEAKAVARILDAKTRAVVGHLFEWNTGQIEPKWTDDIEREDVIYDYA</sequence>
<protein>
    <submittedName>
        <fullName evidence="2">Uncharacterized protein</fullName>
    </submittedName>
</protein>
<feature type="region of interest" description="Disordered" evidence="1">
    <location>
        <begin position="1"/>
        <end position="26"/>
    </location>
</feature>
<dbReference type="EMBL" id="RCCE01000007">
    <property type="protein sequence ID" value="RLJ40640.1"/>
    <property type="molecule type" value="Genomic_DNA"/>
</dbReference>
<name>A0A497VAZ4_9RHOB</name>
<dbReference type="OrthoDB" id="7864649at2"/>
<evidence type="ECO:0000256" key="1">
    <source>
        <dbReference type="SAM" id="MobiDB-lite"/>
    </source>
</evidence>